<feature type="domain" description="EamA" evidence="7">
    <location>
        <begin position="13"/>
        <end position="143"/>
    </location>
</feature>
<dbReference type="InterPro" id="IPR050638">
    <property type="entry name" value="AA-Vitamin_Transporters"/>
</dbReference>
<feature type="transmembrane region" description="Helical" evidence="6">
    <location>
        <begin position="41"/>
        <end position="59"/>
    </location>
</feature>
<dbReference type="PANTHER" id="PTHR32322:SF18">
    <property type="entry name" value="S-ADENOSYLMETHIONINE_S-ADENOSYLHOMOCYSTEINE TRANSPORTER"/>
    <property type="match status" value="1"/>
</dbReference>
<feature type="transmembrane region" description="Helical" evidence="6">
    <location>
        <begin position="275"/>
        <end position="292"/>
    </location>
</feature>
<comment type="caution">
    <text evidence="8">The sequence shown here is derived from an EMBL/GenBank/DDBJ whole genome shotgun (WGS) entry which is preliminary data.</text>
</comment>
<dbReference type="InterPro" id="IPR037185">
    <property type="entry name" value="EmrE-like"/>
</dbReference>
<evidence type="ECO:0000256" key="6">
    <source>
        <dbReference type="SAM" id="Phobius"/>
    </source>
</evidence>
<evidence type="ECO:0000259" key="7">
    <source>
        <dbReference type="Pfam" id="PF00892"/>
    </source>
</evidence>
<keyword evidence="9" id="KW-1185">Reference proteome</keyword>
<evidence type="ECO:0000256" key="2">
    <source>
        <dbReference type="ARBA" id="ARBA00022475"/>
    </source>
</evidence>
<feature type="transmembrane region" description="Helical" evidence="6">
    <location>
        <begin position="71"/>
        <end position="91"/>
    </location>
</feature>
<feature type="transmembrane region" description="Helical" evidence="6">
    <location>
        <begin position="97"/>
        <end position="117"/>
    </location>
</feature>
<dbReference type="InterPro" id="IPR000620">
    <property type="entry name" value="EamA_dom"/>
</dbReference>
<dbReference type="PANTHER" id="PTHR32322">
    <property type="entry name" value="INNER MEMBRANE TRANSPORTER"/>
    <property type="match status" value="1"/>
</dbReference>
<gene>
    <name evidence="8" type="ORF">EHO61_12340</name>
</gene>
<accession>A0A4R9GNR2</accession>
<evidence type="ECO:0000256" key="1">
    <source>
        <dbReference type="ARBA" id="ARBA00004651"/>
    </source>
</evidence>
<name>A0A4R9GNR2_9LEPT</name>
<sequence length="302" mass="33150">MNPNATASVRFFVLLVISMISWGFAWPSAKVIVGTLHPNVIIFWRFLATALSVVPILLWKKESVSLPDKRTTLLVFVGAILYTIYNQFFLLGLNSGFAGAGGVLVTTINPIFTYLLVHLVQRQIPSRKDFFGLALGLVGGLVLLHIWDKSSEGILQSGNIFFLLCAFSWAFLSLNSHSAGQKISPLVYSFYVFAIGAVFDFLLAIPYGIELAFTQGIEFWSQILYLSVVSTTFGTTVYFYAASRLGSRIASSFIFLVPVTAVLGSWMFLGEIPNLATLTGGTLAILAVLILNRTKKEKVLPD</sequence>
<feature type="transmembrane region" description="Helical" evidence="6">
    <location>
        <begin position="186"/>
        <end position="207"/>
    </location>
</feature>
<protein>
    <submittedName>
        <fullName evidence="8">DMT family transporter</fullName>
    </submittedName>
</protein>
<dbReference type="EMBL" id="RQEV01000012">
    <property type="protein sequence ID" value="TGK17203.1"/>
    <property type="molecule type" value="Genomic_DNA"/>
</dbReference>
<evidence type="ECO:0000256" key="4">
    <source>
        <dbReference type="ARBA" id="ARBA00022989"/>
    </source>
</evidence>
<organism evidence="8 9">
    <name type="scientific">Leptospira fluminis</name>
    <dbReference type="NCBI Taxonomy" id="2484979"/>
    <lineage>
        <taxon>Bacteria</taxon>
        <taxon>Pseudomonadati</taxon>
        <taxon>Spirochaetota</taxon>
        <taxon>Spirochaetia</taxon>
        <taxon>Leptospirales</taxon>
        <taxon>Leptospiraceae</taxon>
        <taxon>Leptospira</taxon>
    </lineage>
</organism>
<evidence type="ECO:0000256" key="5">
    <source>
        <dbReference type="ARBA" id="ARBA00023136"/>
    </source>
</evidence>
<reference evidence="8" key="1">
    <citation type="journal article" date="2019" name="PLoS Negl. Trop. Dis.">
        <title>Revisiting the worldwide diversity of Leptospira species in the environment.</title>
        <authorList>
            <person name="Vincent A.T."/>
            <person name="Schiettekatte O."/>
            <person name="Bourhy P."/>
            <person name="Veyrier F.J."/>
            <person name="Picardeau M."/>
        </authorList>
    </citation>
    <scope>NUCLEOTIDE SEQUENCE [LARGE SCALE GENOMIC DNA]</scope>
    <source>
        <strain evidence="8">SCS5</strain>
    </source>
</reference>
<dbReference type="AlphaFoldDB" id="A0A4R9GNR2"/>
<feature type="transmembrane region" description="Helical" evidence="6">
    <location>
        <begin position="129"/>
        <end position="147"/>
    </location>
</feature>
<keyword evidence="5 6" id="KW-0472">Membrane</keyword>
<comment type="subcellular location">
    <subcellularLocation>
        <location evidence="1">Cell membrane</location>
        <topology evidence="1">Multi-pass membrane protein</topology>
    </subcellularLocation>
</comment>
<feature type="transmembrane region" description="Helical" evidence="6">
    <location>
        <begin position="219"/>
        <end position="241"/>
    </location>
</feature>
<evidence type="ECO:0000256" key="3">
    <source>
        <dbReference type="ARBA" id="ARBA00022692"/>
    </source>
</evidence>
<dbReference type="SUPFAM" id="SSF103481">
    <property type="entry name" value="Multidrug resistance efflux transporter EmrE"/>
    <property type="match status" value="2"/>
</dbReference>
<dbReference type="Proteomes" id="UP000297855">
    <property type="component" value="Unassembled WGS sequence"/>
</dbReference>
<dbReference type="GO" id="GO:0005886">
    <property type="term" value="C:plasma membrane"/>
    <property type="evidence" value="ECO:0007669"/>
    <property type="project" value="UniProtKB-SubCell"/>
</dbReference>
<dbReference type="OrthoDB" id="6311298at2"/>
<proteinExistence type="predicted"/>
<feature type="transmembrane region" description="Helical" evidence="6">
    <location>
        <begin position="12"/>
        <end position="29"/>
    </location>
</feature>
<feature type="transmembrane region" description="Helical" evidence="6">
    <location>
        <begin position="253"/>
        <end position="269"/>
    </location>
</feature>
<keyword evidence="4 6" id="KW-1133">Transmembrane helix</keyword>
<dbReference type="RefSeq" id="WP_135813893.1">
    <property type="nucleotide sequence ID" value="NZ_RQEV01000012.1"/>
</dbReference>
<evidence type="ECO:0000313" key="9">
    <source>
        <dbReference type="Proteomes" id="UP000297855"/>
    </source>
</evidence>
<evidence type="ECO:0000313" key="8">
    <source>
        <dbReference type="EMBL" id="TGK17203.1"/>
    </source>
</evidence>
<keyword evidence="3 6" id="KW-0812">Transmembrane</keyword>
<keyword evidence="2" id="KW-1003">Cell membrane</keyword>
<dbReference type="Pfam" id="PF00892">
    <property type="entry name" value="EamA"/>
    <property type="match status" value="2"/>
</dbReference>
<feature type="transmembrane region" description="Helical" evidence="6">
    <location>
        <begin position="153"/>
        <end position="174"/>
    </location>
</feature>
<feature type="domain" description="EamA" evidence="7">
    <location>
        <begin position="157"/>
        <end position="292"/>
    </location>
</feature>